<keyword evidence="3" id="KW-0378">Hydrolase</keyword>
<dbReference type="PROSITE" id="PS51257">
    <property type="entry name" value="PROKAR_LIPOPROTEIN"/>
    <property type="match status" value="1"/>
</dbReference>
<keyword evidence="1" id="KW-0732">Signal</keyword>
<evidence type="ECO:0000313" key="4">
    <source>
        <dbReference type="Proteomes" id="UP000515806"/>
    </source>
</evidence>
<dbReference type="PANTHER" id="PTHR43798">
    <property type="entry name" value="MONOACYLGLYCEROL LIPASE"/>
    <property type="match status" value="1"/>
</dbReference>
<dbReference type="GO" id="GO:0016787">
    <property type="term" value="F:hydrolase activity"/>
    <property type="evidence" value="ECO:0007669"/>
    <property type="project" value="UniProtKB-KW"/>
</dbReference>
<organism evidence="3 4">
    <name type="scientific">Pedobacter roseus</name>
    <dbReference type="NCBI Taxonomy" id="336820"/>
    <lineage>
        <taxon>Bacteria</taxon>
        <taxon>Pseudomonadati</taxon>
        <taxon>Bacteroidota</taxon>
        <taxon>Sphingobacteriia</taxon>
        <taxon>Sphingobacteriales</taxon>
        <taxon>Sphingobacteriaceae</taxon>
        <taxon>Pedobacter</taxon>
    </lineage>
</organism>
<dbReference type="AlphaFoldDB" id="A0A7G9QHH0"/>
<feature type="chain" id="PRO_5028870005" evidence="1">
    <location>
        <begin position="26"/>
        <end position="293"/>
    </location>
</feature>
<proteinExistence type="predicted"/>
<evidence type="ECO:0000256" key="1">
    <source>
        <dbReference type="SAM" id="SignalP"/>
    </source>
</evidence>
<dbReference type="EMBL" id="CP060723">
    <property type="protein sequence ID" value="QNN42795.1"/>
    <property type="molecule type" value="Genomic_DNA"/>
</dbReference>
<dbReference type="KEGG" id="proe:H9L23_01370"/>
<dbReference type="SUPFAM" id="SSF53474">
    <property type="entry name" value="alpha/beta-Hydrolases"/>
    <property type="match status" value="1"/>
</dbReference>
<reference evidence="3 4" key="1">
    <citation type="submission" date="2020-08" db="EMBL/GenBank/DDBJ databases">
        <title>Genome sequence of Pedobacter roseus KACC 11594T.</title>
        <authorList>
            <person name="Hyun D.-W."/>
            <person name="Bae J.-W."/>
        </authorList>
    </citation>
    <scope>NUCLEOTIDE SEQUENCE [LARGE SCALE GENOMIC DNA]</scope>
    <source>
        <strain evidence="3 4">KACC 11594</strain>
    </source>
</reference>
<accession>A0A7G9QHH0</accession>
<keyword evidence="4" id="KW-1185">Reference proteome</keyword>
<gene>
    <name evidence="3" type="ORF">H9L23_01370</name>
</gene>
<dbReference type="InterPro" id="IPR000073">
    <property type="entry name" value="AB_hydrolase_1"/>
</dbReference>
<dbReference type="Gene3D" id="3.40.50.1820">
    <property type="entry name" value="alpha/beta hydrolase"/>
    <property type="match status" value="1"/>
</dbReference>
<sequence>MKKKISILQMALIAFLMGCSFLAKSMDNIPFKVKVTGKGDPMLFIPGLTCSGEVWDETVARYSKKYQCHVFTLAGYAGQAPILKTPYLDAYKDAIIAYIKDKKLDRVVLVGHSIGGFLSLRIATELKEHLKKVIIVDALPFYAGMLNPGAKNGFDERAARTALEGFEKMDNKALKANQMNTAKFLCADSTKWDMIATWGATSDRKTMAYSMFEMLGDDIRQQIAVIKVPVLVMAAFAPVAQYPAFTSDYVRSSYKQQYAQCLSCTVKVTPSSKHFIMYDAPQWYFSEIDAFLS</sequence>
<dbReference type="RefSeq" id="WP_187593301.1">
    <property type="nucleotide sequence ID" value="NZ_CP060723.1"/>
</dbReference>
<dbReference type="Proteomes" id="UP000515806">
    <property type="component" value="Chromosome"/>
</dbReference>
<dbReference type="Pfam" id="PF12697">
    <property type="entry name" value="Abhydrolase_6"/>
    <property type="match status" value="1"/>
</dbReference>
<evidence type="ECO:0000259" key="2">
    <source>
        <dbReference type="Pfam" id="PF12697"/>
    </source>
</evidence>
<dbReference type="InterPro" id="IPR029058">
    <property type="entry name" value="AB_hydrolase_fold"/>
</dbReference>
<feature type="signal peptide" evidence="1">
    <location>
        <begin position="1"/>
        <end position="25"/>
    </location>
</feature>
<protein>
    <submittedName>
        <fullName evidence="3">Alpha/beta hydrolase</fullName>
    </submittedName>
</protein>
<evidence type="ECO:0000313" key="3">
    <source>
        <dbReference type="EMBL" id="QNN42795.1"/>
    </source>
</evidence>
<feature type="domain" description="AB hydrolase-1" evidence="2">
    <location>
        <begin position="43"/>
        <end position="285"/>
    </location>
</feature>
<dbReference type="InterPro" id="IPR050266">
    <property type="entry name" value="AB_hydrolase_sf"/>
</dbReference>
<name>A0A7G9QHH0_9SPHI</name>